<accession>F2UI35</accession>
<evidence type="ECO:0000313" key="9">
    <source>
        <dbReference type="Proteomes" id="UP000007799"/>
    </source>
</evidence>
<evidence type="ECO:0000256" key="5">
    <source>
        <dbReference type="SAM" id="MobiDB-lite"/>
    </source>
</evidence>
<reference evidence="8" key="1">
    <citation type="submission" date="2009-08" db="EMBL/GenBank/DDBJ databases">
        <title>Annotation of Salpingoeca rosetta.</title>
        <authorList>
            <consortium name="The Broad Institute Genome Sequencing Platform"/>
            <person name="Russ C."/>
            <person name="Cuomo C."/>
            <person name="Burger G."/>
            <person name="Gray M.W."/>
            <person name="Holland P.W.H."/>
            <person name="King N."/>
            <person name="Lang F.B.F."/>
            <person name="Roger A.J."/>
            <person name="Ruiz-Trillo I."/>
            <person name="Young S.K."/>
            <person name="Zeng Q."/>
            <person name="Gargeya S."/>
            <person name="Alvarado L."/>
            <person name="Berlin A."/>
            <person name="Chapman S.B."/>
            <person name="Chen Z."/>
            <person name="Freedman E."/>
            <person name="Gellesch M."/>
            <person name="Goldberg J."/>
            <person name="Griggs A."/>
            <person name="Gujja S."/>
            <person name="Heilman E."/>
            <person name="Heiman D."/>
            <person name="Howarth C."/>
            <person name="Mehta T."/>
            <person name="Neiman D."/>
            <person name="Pearson M."/>
            <person name="Roberts A."/>
            <person name="Saif S."/>
            <person name="Shea T."/>
            <person name="Shenoy N."/>
            <person name="Sisk P."/>
            <person name="Stolte C."/>
            <person name="Sykes S."/>
            <person name="White J."/>
            <person name="Yandava C."/>
            <person name="Haas B."/>
            <person name="Nusbaum C."/>
            <person name="Birren B."/>
        </authorList>
    </citation>
    <scope>NUCLEOTIDE SEQUENCE [LARGE SCALE GENOMIC DNA]</scope>
    <source>
        <strain evidence="8">ATCC 50818</strain>
    </source>
</reference>
<dbReference type="RefSeq" id="XP_004991156.1">
    <property type="nucleotide sequence ID" value="XM_004991099.1"/>
</dbReference>
<dbReference type="InterPro" id="IPR000415">
    <property type="entry name" value="Nitroreductase-like"/>
</dbReference>
<feature type="domain" description="Nitroreductase" evidence="7">
    <location>
        <begin position="108"/>
        <end position="231"/>
    </location>
</feature>
<dbReference type="GO" id="GO:0016491">
    <property type="term" value="F:oxidoreductase activity"/>
    <property type="evidence" value="ECO:0007669"/>
    <property type="project" value="UniProtKB-KW"/>
</dbReference>
<dbReference type="InParanoid" id="F2UI35"/>
<dbReference type="PANTHER" id="PTHR23026:SF90">
    <property type="entry name" value="IODOTYROSINE DEIODINASE 1"/>
    <property type="match status" value="1"/>
</dbReference>
<keyword evidence="6" id="KW-0812">Transmembrane</keyword>
<dbReference type="Pfam" id="PF00881">
    <property type="entry name" value="Nitroreductase"/>
    <property type="match status" value="1"/>
</dbReference>
<evidence type="ECO:0000256" key="3">
    <source>
        <dbReference type="ARBA" id="ARBA00022643"/>
    </source>
</evidence>
<comment type="similarity">
    <text evidence="1">Belongs to the nitroreductase family.</text>
</comment>
<dbReference type="GO" id="GO:0006570">
    <property type="term" value="P:tyrosine metabolic process"/>
    <property type="evidence" value="ECO:0007669"/>
    <property type="project" value="TreeGrafter"/>
</dbReference>
<evidence type="ECO:0000256" key="6">
    <source>
        <dbReference type="SAM" id="Phobius"/>
    </source>
</evidence>
<sequence length="266" mass="29963">MGVVTTLVDQVVQTQPLVIAVLVLLGFLLREVVARFLGTAAAAPAKKKQSAKTDTFESCAPDEDNDPEHAPGPSKEEEEAEMVPLSFTRYSPSEMQQRAAEFYELMNKRRTVRHFSSDPIPEGVLESIIHCAGTAPSGAHTQPWQFVVVRDAKYKQQLRALIEEEEEINYRRRMGDQWVEDLSPLQTDWRKPYIETAPASVIVLRSPYSFDEDGNKRIHYYHELSTGIACGLLGNVVLLLPIGYPSEECHVPNLHRKALKDIMTVF</sequence>
<dbReference type="eggNOG" id="KOG3936">
    <property type="taxonomic scope" value="Eukaryota"/>
</dbReference>
<evidence type="ECO:0000256" key="4">
    <source>
        <dbReference type="ARBA" id="ARBA00023002"/>
    </source>
</evidence>
<proteinExistence type="inferred from homology"/>
<dbReference type="AlphaFoldDB" id="F2UI35"/>
<feature type="transmembrane region" description="Helical" evidence="6">
    <location>
        <begin position="17"/>
        <end position="38"/>
    </location>
</feature>
<dbReference type="KEGG" id="sre:PTSG_08135"/>
<evidence type="ECO:0000256" key="1">
    <source>
        <dbReference type="ARBA" id="ARBA00007118"/>
    </source>
</evidence>
<evidence type="ECO:0000313" key="8">
    <source>
        <dbReference type="EMBL" id="EGD76784.1"/>
    </source>
</evidence>
<feature type="region of interest" description="Disordered" evidence="5">
    <location>
        <begin position="47"/>
        <end position="82"/>
    </location>
</feature>
<keyword evidence="4" id="KW-0560">Oxidoreductase</keyword>
<dbReference type="STRING" id="946362.F2UI35"/>
<dbReference type="EMBL" id="GL832975">
    <property type="protein sequence ID" value="EGD76784.1"/>
    <property type="molecule type" value="Genomic_DNA"/>
</dbReference>
<dbReference type="GO" id="GO:0005886">
    <property type="term" value="C:plasma membrane"/>
    <property type="evidence" value="ECO:0007669"/>
    <property type="project" value="TreeGrafter"/>
</dbReference>
<dbReference type="FunCoup" id="F2UI35">
    <property type="interactions" value="1"/>
</dbReference>
<keyword evidence="9" id="KW-1185">Reference proteome</keyword>
<dbReference type="PANTHER" id="PTHR23026">
    <property type="entry name" value="NADPH NITROREDUCTASE"/>
    <property type="match status" value="1"/>
</dbReference>
<dbReference type="OrthoDB" id="41362at2759"/>
<dbReference type="GeneID" id="16071718"/>
<dbReference type="CDD" id="cd02144">
    <property type="entry name" value="iodotyrosine_dehalogenase"/>
    <property type="match status" value="1"/>
</dbReference>
<keyword evidence="3" id="KW-0288">FMN</keyword>
<name>F2UI35_SALR5</name>
<evidence type="ECO:0000259" key="7">
    <source>
        <dbReference type="Pfam" id="PF00881"/>
    </source>
</evidence>
<keyword evidence="6" id="KW-0472">Membrane</keyword>
<dbReference type="InterPro" id="IPR050627">
    <property type="entry name" value="Nitroreductase/BluB"/>
</dbReference>
<dbReference type="Gene3D" id="3.40.109.10">
    <property type="entry name" value="NADH Oxidase"/>
    <property type="match status" value="1"/>
</dbReference>
<gene>
    <name evidence="8" type="ORF">PTSG_08135</name>
</gene>
<dbReference type="Proteomes" id="UP000007799">
    <property type="component" value="Unassembled WGS sequence"/>
</dbReference>
<organism evidence="9">
    <name type="scientific">Salpingoeca rosetta (strain ATCC 50818 / BSB-021)</name>
    <dbReference type="NCBI Taxonomy" id="946362"/>
    <lineage>
        <taxon>Eukaryota</taxon>
        <taxon>Choanoflagellata</taxon>
        <taxon>Craspedida</taxon>
        <taxon>Salpingoecidae</taxon>
        <taxon>Salpingoeca</taxon>
    </lineage>
</organism>
<dbReference type="InterPro" id="IPR029479">
    <property type="entry name" value="Nitroreductase"/>
</dbReference>
<keyword evidence="2" id="KW-0285">Flavoprotein</keyword>
<dbReference type="SUPFAM" id="SSF55469">
    <property type="entry name" value="FMN-dependent nitroreductase-like"/>
    <property type="match status" value="1"/>
</dbReference>
<evidence type="ECO:0000256" key="2">
    <source>
        <dbReference type="ARBA" id="ARBA00022630"/>
    </source>
</evidence>
<protein>
    <recommendedName>
        <fullName evidence="7">Nitroreductase domain-containing protein</fullName>
    </recommendedName>
</protein>
<keyword evidence="6" id="KW-1133">Transmembrane helix</keyword>